<dbReference type="NCBIfam" id="TIGR01563">
    <property type="entry name" value="gp16_SPP1"/>
    <property type="match status" value="1"/>
</dbReference>
<protein>
    <submittedName>
        <fullName evidence="1">Phage head-tail adaptor</fullName>
    </submittedName>
</protein>
<dbReference type="InterPro" id="IPR038666">
    <property type="entry name" value="SSP1_head-tail_sf"/>
</dbReference>
<gene>
    <name evidence="1" type="ORF">NCPPB2254_00884</name>
</gene>
<dbReference type="RefSeq" id="WP_104719990.1">
    <property type="nucleotide sequence ID" value="NZ_ODAL01000034.1"/>
</dbReference>
<accession>A0AB38EBB6</accession>
<dbReference type="Gene3D" id="2.40.10.270">
    <property type="entry name" value="Bacteriophage SPP1 head-tail adaptor protein"/>
    <property type="match status" value="1"/>
</dbReference>
<dbReference type="Proteomes" id="UP000237580">
    <property type="component" value="Unassembled WGS sequence"/>
</dbReference>
<dbReference type="EMBL" id="ODAM01000030">
    <property type="protein sequence ID" value="SOQ06547.1"/>
    <property type="molecule type" value="Genomic_DNA"/>
</dbReference>
<name>A0AB38EBB6_9PSED</name>
<reference evidence="1 2" key="1">
    <citation type="submission" date="2017-11" db="EMBL/GenBank/DDBJ databases">
        <authorList>
            <person name="Blom J."/>
        </authorList>
    </citation>
    <scope>NUCLEOTIDE SEQUENCE [LARGE SCALE GENOMIC DNA]</scope>
    <source>
        <strain evidence="1">NCPPB 2254</strain>
    </source>
</reference>
<evidence type="ECO:0000313" key="1">
    <source>
        <dbReference type="EMBL" id="SOQ06547.1"/>
    </source>
</evidence>
<organism evidence="1 2">
    <name type="scientific">Pseudomonas syringae pv. persicae</name>
    <dbReference type="NCBI Taxonomy" id="237306"/>
    <lineage>
        <taxon>Bacteria</taxon>
        <taxon>Pseudomonadati</taxon>
        <taxon>Pseudomonadota</taxon>
        <taxon>Gammaproteobacteria</taxon>
        <taxon>Pseudomonadales</taxon>
        <taxon>Pseudomonadaceae</taxon>
        <taxon>Pseudomonas</taxon>
    </lineage>
</organism>
<proteinExistence type="predicted"/>
<evidence type="ECO:0000313" key="2">
    <source>
        <dbReference type="Proteomes" id="UP000237580"/>
    </source>
</evidence>
<dbReference type="InterPro" id="IPR008767">
    <property type="entry name" value="Phage_SPP1_head-tail_adaptor"/>
</dbReference>
<sequence>MRAGRLRHRIDIQDRTFTQDRNTGEMVPGPWVTTWEDCPAEIKPLSTRDFVQAQAAQAEITARIVIRYRPGVTSSMRAVHGETIYTLTGPPLADDGSGREYLTLMVSAGVRDG</sequence>
<dbReference type="AlphaFoldDB" id="A0AB38EBB6"/>
<comment type="caution">
    <text evidence="1">The sequence shown here is derived from an EMBL/GenBank/DDBJ whole genome shotgun (WGS) entry which is preliminary data.</text>
</comment>
<dbReference type="Pfam" id="PF05521">
    <property type="entry name" value="Phage_HCP"/>
    <property type="match status" value="1"/>
</dbReference>